<feature type="region of interest" description="Disordered" evidence="2">
    <location>
        <begin position="465"/>
        <end position="487"/>
    </location>
</feature>
<accession>A0A642UEV4</accession>
<dbReference type="PANTHER" id="PTHR11567">
    <property type="entry name" value="ACID PHOSPHATASE-RELATED"/>
    <property type="match status" value="1"/>
</dbReference>
<name>A0A642UEV4_9ASCO</name>
<dbReference type="VEuPathDB" id="FungiDB:TRICI_006676"/>
<keyword evidence="3" id="KW-1133">Transmembrane helix</keyword>
<dbReference type="InterPro" id="IPR050645">
    <property type="entry name" value="Histidine_acid_phosphatase"/>
</dbReference>
<evidence type="ECO:0000256" key="2">
    <source>
        <dbReference type="SAM" id="MobiDB-lite"/>
    </source>
</evidence>
<reference evidence="5" key="1">
    <citation type="journal article" date="2019" name="G3 (Bethesda)">
        <title>Genome Assemblies of Two Rare Opportunistic Yeast Pathogens: Diutina rugosa (syn. Candida rugosa) and Trichomonascus ciferrii (syn. Candida ciferrii).</title>
        <authorList>
            <person name="Mixao V."/>
            <person name="Saus E."/>
            <person name="Hansen A.P."/>
            <person name="Lass-Florl C."/>
            <person name="Gabaldon T."/>
        </authorList>
    </citation>
    <scope>NUCLEOTIDE SEQUENCE</scope>
    <source>
        <strain evidence="5">CBS 4856</strain>
    </source>
</reference>
<dbReference type="PANTHER" id="PTHR11567:SF142">
    <property type="entry name" value="PHOSPHOGLYCERATE MUTASE-LIKE PROTEIN"/>
    <property type="match status" value="1"/>
</dbReference>
<dbReference type="Pfam" id="PF00328">
    <property type="entry name" value="His_Phos_2"/>
    <property type="match status" value="1"/>
</dbReference>
<keyword evidence="3" id="KW-0812">Transmembrane</keyword>
<dbReference type="GO" id="GO:0016791">
    <property type="term" value="F:phosphatase activity"/>
    <property type="evidence" value="ECO:0007669"/>
    <property type="project" value="TreeGrafter"/>
</dbReference>
<evidence type="ECO:0000256" key="3">
    <source>
        <dbReference type="SAM" id="Phobius"/>
    </source>
</evidence>
<evidence type="ECO:0000256" key="4">
    <source>
        <dbReference type="SAM" id="SignalP"/>
    </source>
</evidence>
<dbReference type="EMBL" id="SWFS01000559">
    <property type="protein sequence ID" value="KAA8897713.1"/>
    <property type="molecule type" value="Genomic_DNA"/>
</dbReference>
<dbReference type="InterPro" id="IPR000560">
    <property type="entry name" value="His_Pase_clade-2"/>
</dbReference>
<dbReference type="InterPro" id="IPR029033">
    <property type="entry name" value="His_PPase_superfam"/>
</dbReference>
<dbReference type="Gene3D" id="3.40.50.1240">
    <property type="entry name" value="Phosphoglycerate mutase-like"/>
    <property type="match status" value="1"/>
</dbReference>
<comment type="similarity">
    <text evidence="1">Belongs to the histidine acid phosphatase family.</text>
</comment>
<keyword evidence="3" id="KW-0472">Membrane</keyword>
<dbReference type="OrthoDB" id="258392at2759"/>
<sequence>MKLSTAVAVGLASAMGVSAADEKVIGTFIFGRHGDRTAKPNGELTPVGIQQVVEAGNFYHNRYFNDSSDYHIESLNETYQSKQVTAASPGGSVLQKSQQGFLQGFYPPLDKLDVSDDTVTGSSLSNGSTMGTPLDNYQYVVTSTFEEETPNAIKITGVDGCKNFEKASDAYFESEEFKKLNKSTLDFYQGLYPLVEGILNKSELNFGKAYTVFDKMLVNNVHNETFSKKLKDHQDDFDQVRFLQDQYTKGLNYNSSNEDTILGGKSLIGAIYSALNETKTTGKPLVTYYAGSYNVFYQVFAVLGLFDYDESTFTGLVNYASTFAFELVEKDNKQYVRFGLRNGTESTNQGIGKDPESPGFETYPIFGEKDKLIPYSTWESKVKDKAINDLNGWCNACGSWDLQMCIPYSKDYLKAKEHDFNINTSSLSLAGAGGIGAGVTIGVFALIGALAFLLCARKRKTDKSVPPMSEAKASNSYTSSVRTTNSV</sequence>
<organism evidence="5 6">
    <name type="scientific">Trichomonascus ciferrii</name>
    <dbReference type="NCBI Taxonomy" id="44093"/>
    <lineage>
        <taxon>Eukaryota</taxon>
        <taxon>Fungi</taxon>
        <taxon>Dikarya</taxon>
        <taxon>Ascomycota</taxon>
        <taxon>Saccharomycotina</taxon>
        <taxon>Dipodascomycetes</taxon>
        <taxon>Dipodascales</taxon>
        <taxon>Trichomonascaceae</taxon>
        <taxon>Trichomonascus</taxon>
        <taxon>Trichomonascus ciferrii complex</taxon>
    </lineage>
</organism>
<feature type="signal peptide" evidence="4">
    <location>
        <begin position="1"/>
        <end position="19"/>
    </location>
</feature>
<feature type="chain" id="PRO_5024958288" description="Acid phosphatase" evidence="4">
    <location>
        <begin position="20"/>
        <end position="487"/>
    </location>
</feature>
<comment type="caution">
    <text evidence="5">The sequence shown here is derived from an EMBL/GenBank/DDBJ whole genome shotgun (WGS) entry which is preliminary data.</text>
</comment>
<dbReference type="SUPFAM" id="SSF53254">
    <property type="entry name" value="Phosphoglycerate mutase-like"/>
    <property type="match status" value="1"/>
</dbReference>
<evidence type="ECO:0008006" key="7">
    <source>
        <dbReference type="Google" id="ProtNLM"/>
    </source>
</evidence>
<feature type="transmembrane region" description="Helical" evidence="3">
    <location>
        <begin position="429"/>
        <end position="454"/>
    </location>
</feature>
<keyword evidence="4" id="KW-0732">Signal</keyword>
<protein>
    <recommendedName>
        <fullName evidence="7">Acid phosphatase</fullName>
    </recommendedName>
</protein>
<gene>
    <name evidence="5" type="ORF">TRICI_006676</name>
</gene>
<dbReference type="AlphaFoldDB" id="A0A642UEV4"/>
<feature type="compositionally biased region" description="Polar residues" evidence="2">
    <location>
        <begin position="472"/>
        <end position="487"/>
    </location>
</feature>
<evidence type="ECO:0000313" key="6">
    <source>
        <dbReference type="Proteomes" id="UP000761534"/>
    </source>
</evidence>
<keyword evidence="6" id="KW-1185">Reference proteome</keyword>
<proteinExistence type="inferred from homology"/>
<evidence type="ECO:0000256" key="1">
    <source>
        <dbReference type="ARBA" id="ARBA00005375"/>
    </source>
</evidence>
<evidence type="ECO:0000313" key="5">
    <source>
        <dbReference type="EMBL" id="KAA8897713.1"/>
    </source>
</evidence>
<dbReference type="Proteomes" id="UP000761534">
    <property type="component" value="Unassembled WGS sequence"/>
</dbReference>